<dbReference type="Pfam" id="PF04464">
    <property type="entry name" value="Glyphos_transf"/>
    <property type="match status" value="1"/>
</dbReference>
<evidence type="ECO:0000313" key="1">
    <source>
        <dbReference type="EMBL" id="AIA09388.1"/>
    </source>
</evidence>
<dbReference type="SUPFAM" id="SSF53756">
    <property type="entry name" value="UDP-Glycosyltransferase/glycogen phosphorylase"/>
    <property type="match status" value="1"/>
</dbReference>
<accession>A0A059WHS2</accession>
<dbReference type="GO" id="GO:0016020">
    <property type="term" value="C:membrane"/>
    <property type="evidence" value="ECO:0007669"/>
    <property type="project" value="InterPro"/>
</dbReference>
<dbReference type="PANTHER" id="PTHR37316:SF3">
    <property type="entry name" value="TEICHOIC ACID GLYCEROL-PHOSPHATE TRANSFERASE"/>
    <property type="match status" value="1"/>
</dbReference>
<dbReference type="RefSeq" id="WP_039768213.1">
    <property type="nucleotide sequence ID" value="NZ_CP031866.1"/>
</dbReference>
<organism evidence="1">
    <name type="scientific">Actinobacillus pleuropneumoniae serovar 8 str. 405</name>
    <dbReference type="NCBI Taxonomy" id="754257"/>
    <lineage>
        <taxon>Bacteria</taxon>
        <taxon>Pseudomonadati</taxon>
        <taxon>Pseudomonadota</taxon>
        <taxon>Gammaproteobacteria</taxon>
        <taxon>Pasteurellales</taxon>
        <taxon>Pasteurellaceae</taxon>
        <taxon>Actinobacillus</taxon>
    </lineage>
</organism>
<protein>
    <submittedName>
        <fullName evidence="1">Capsular polysaccharide biosynthesis protein CpsA</fullName>
    </submittedName>
</protein>
<dbReference type="InterPro" id="IPR043148">
    <property type="entry name" value="TagF_C"/>
</dbReference>
<dbReference type="EMBL" id="KJ685493">
    <property type="protein sequence ID" value="AIA09388.1"/>
    <property type="molecule type" value="Genomic_DNA"/>
</dbReference>
<sequence>MLMKIAFIAWNSFQVLHFKPLLQALPCALLIIEKRRRSVPICKDILRDINNNIAYIRHTDIYAKIDGNFDVLVAQTAFEQLYLFRHTKIALLQYGYAKEPHNYGTWRALADLNLVYGSYAYERISYFSPTEITGCPRYDLWYLPSFHQKAKENYAKVLDTNKKTIVYAPSWGELSSLPLYIEEIKKLSSSYNVLVKLHHNTLLLANKHQNYESLYPNLHFFYESEDLLSLISVADIVISDFSGAIFDAIFCKKTVVLLSISLVNQPKLDKFSLEIAYRSKLGYEVFSPDQVAITVARALTEPKLVDETLYQQLFMHNKDATQQVINALQQLAEGKYTLSQQQLYVRQTEKLLNIEKIKQQKNKKQSFNKIRQISKRLIKK</sequence>
<dbReference type="InterPro" id="IPR051612">
    <property type="entry name" value="Teichoic_Acid_Biosynth"/>
</dbReference>
<proteinExistence type="predicted"/>
<dbReference type="InterPro" id="IPR007554">
    <property type="entry name" value="Glycerophosphate_synth"/>
</dbReference>
<gene>
    <name evidence="1" type="primary">cpsA</name>
</gene>
<name>A0A059WHS2_ACTPL</name>
<dbReference type="AlphaFoldDB" id="A0A059WHS2"/>
<dbReference type="Gene3D" id="3.40.50.12580">
    <property type="match status" value="1"/>
</dbReference>
<dbReference type="PANTHER" id="PTHR37316">
    <property type="entry name" value="TEICHOIC ACID GLYCEROL-PHOSPHATE PRIMASE"/>
    <property type="match status" value="1"/>
</dbReference>
<dbReference type="GO" id="GO:0047355">
    <property type="term" value="F:CDP-glycerol glycerophosphotransferase activity"/>
    <property type="evidence" value="ECO:0007669"/>
    <property type="project" value="InterPro"/>
</dbReference>
<reference evidence="1" key="1">
    <citation type="journal article" date="2014" name="J. Clin. Microbiol.">
        <title>Multiplex PCR Assay for Unequivocal Differentiation of Actinobacillus pleuropneumoniae Serovars 1 to 3, 5 to 8, 10, and 12.</title>
        <authorList>
            <consortium name="BRaDP1T consortium"/>
            <person name="Bosse J.T."/>
            <person name="Li Y."/>
            <person name="Angen O."/>
            <person name="Weinert L.A."/>
            <person name="Chaudhuri R.R."/>
            <person name="Holden M.T."/>
            <person name="Williamson S.M."/>
            <person name="Maskell D.J."/>
            <person name="Tucker A.W."/>
            <person name="Wren B.W."/>
            <person name="Rycroft A.N."/>
            <person name="Langford P.R."/>
        </authorList>
    </citation>
    <scope>NUCLEOTIDE SEQUENCE</scope>
    <source>
        <strain evidence="1">405</strain>
    </source>
</reference>